<sequence length="155" mass="18005">MVDTYVVMRIPITYLAVYPELYIALPSIEMDFFRNPLTEEERKEAINFCPRCSIMNYQLPPLNDSASATVKKKDSFMRRIQANLAQATRHIYHYVHMRIQENLEISTKESKILFTNTIRVLLSDIATTVTQNRMDNPQKSIELPGKPVQLVVLEK</sequence>
<comment type="caution">
    <text evidence="1">The sequence shown here is derived from an EMBL/GenBank/DDBJ whole genome shotgun (WGS) entry which is preliminary data.</text>
</comment>
<evidence type="ECO:0000313" key="1">
    <source>
        <dbReference type="EMBL" id="OLY81728.1"/>
    </source>
</evidence>
<dbReference type="AlphaFoldDB" id="A0A1R0GY03"/>
<reference evidence="1 2" key="1">
    <citation type="journal article" date="2016" name="Mol. Biol. Evol.">
        <title>Genome-Wide Survey of Gut Fungi (Harpellales) Reveals the First Horizontally Transferred Ubiquitin Gene from a Mosquito Host.</title>
        <authorList>
            <person name="Wang Y."/>
            <person name="White M.M."/>
            <person name="Kvist S."/>
            <person name="Moncalvo J.M."/>
        </authorList>
    </citation>
    <scope>NUCLEOTIDE SEQUENCE [LARGE SCALE GENOMIC DNA]</scope>
    <source>
        <strain evidence="1 2">ALG-7-W6</strain>
    </source>
</reference>
<organism evidence="1 2">
    <name type="scientific">Smittium mucronatum</name>
    <dbReference type="NCBI Taxonomy" id="133383"/>
    <lineage>
        <taxon>Eukaryota</taxon>
        <taxon>Fungi</taxon>
        <taxon>Fungi incertae sedis</taxon>
        <taxon>Zoopagomycota</taxon>
        <taxon>Kickxellomycotina</taxon>
        <taxon>Harpellomycetes</taxon>
        <taxon>Harpellales</taxon>
        <taxon>Legeriomycetaceae</taxon>
        <taxon>Smittium</taxon>
    </lineage>
</organism>
<evidence type="ECO:0000313" key="2">
    <source>
        <dbReference type="Proteomes" id="UP000187455"/>
    </source>
</evidence>
<name>A0A1R0GY03_9FUNG</name>
<dbReference type="EMBL" id="LSSL01002218">
    <property type="protein sequence ID" value="OLY81728.1"/>
    <property type="molecule type" value="Genomic_DNA"/>
</dbReference>
<dbReference type="Proteomes" id="UP000187455">
    <property type="component" value="Unassembled WGS sequence"/>
</dbReference>
<accession>A0A1R0GY03</accession>
<protein>
    <submittedName>
        <fullName evidence="1">Uncharacterized protein</fullName>
    </submittedName>
</protein>
<dbReference type="STRING" id="133383.A0A1R0GY03"/>
<proteinExistence type="predicted"/>
<dbReference type="OrthoDB" id="5545891at2759"/>
<keyword evidence="2" id="KW-1185">Reference proteome</keyword>
<gene>
    <name evidence="1" type="ORF">AYI68_g4162</name>
</gene>